<dbReference type="Gene3D" id="6.10.260.10">
    <property type="match status" value="1"/>
</dbReference>
<dbReference type="PANTHER" id="PTHR10176">
    <property type="entry name" value="GLYCOGEN SYNTHASE"/>
    <property type="match status" value="1"/>
</dbReference>
<evidence type="ECO:0000256" key="1">
    <source>
        <dbReference type="ARBA" id="ARBA00022676"/>
    </source>
</evidence>
<dbReference type="AlphaFoldDB" id="A0AAW9S2E2"/>
<proteinExistence type="predicted"/>
<dbReference type="Gene3D" id="3.40.50.2000">
    <property type="entry name" value="Glycogen Phosphorylase B"/>
    <property type="match status" value="2"/>
</dbReference>
<evidence type="ECO:0000313" key="4">
    <source>
        <dbReference type="Proteomes" id="UP001403385"/>
    </source>
</evidence>
<dbReference type="RefSeq" id="WP_346822146.1">
    <property type="nucleotide sequence ID" value="NZ_JBDKWZ010000008.1"/>
</dbReference>
<dbReference type="SUPFAM" id="SSF53756">
    <property type="entry name" value="UDP-Glycosyltransferase/glycogen phosphorylase"/>
    <property type="match status" value="1"/>
</dbReference>
<accession>A0AAW9S2E2</accession>
<dbReference type="GO" id="GO:0004373">
    <property type="term" value="F:alpha-1,4-glucan glucosyltransferase (UDP-glucose donor) activity"/>
    <property type="evidence" value="ECO:0007669"/>
    <property type="project" value="InterPro"/>
</dbReference>
<sequence length="622" mass="72167">MTKFSISGSSALHPSKKLKRKITKREISKSILVEVAWEVCNQMGGIYTVIRSKIPSMVEYWGEHYCLLGPYVHSNVSAEFEPISHSRSPIGRAVEKMREMGYEVHYGHWLVSGRPQTVLFNPFNVYDKLGEIKYELWEHHDISTPGGDEMLDQTIAFGHQVEVFLQLLTEEANSKKVVGHFHEWMAGIPIPQIRRKSIPVSTVFTTHATLLGRYLAMNDPLFYEYLPFYDWQKEATHFNIEPMVKIERAAAHGSHVFTTVSELTANECEHLLGRKPDEILPNGLNIERFEALHEFQNLHLEYKERIHQAVMGHFFQSYSFDLNNTLYFFTSGRFEYKNKGYDLTLEALARLNWWLKQDKSPVTIVMFIITKRPFHSINPMVLHSKAIMEEVRQCCDEIQHQVGEKLFYAAAASLDHRLPNLSEFVDDYMRLRLRRTLQSWKSDSLPPIVTHNLVNDAEDEVLNFLRNANLINYPDDRVKFIYHPDFISPTNPLFGMEYHQFVRGCHMGIFPSYYEPWGYTPLECIASGVPSVTSDLSGFGDYALKSMKDPEENGISVTKRRHGNFDKSANELATFLYNYVQLNRRERIAFRNQVESNSVLFDWQYLASHYDKAHKRAIVADL</sequence>
<dbReference type="EMBL" id="JBDKWZ010000008">
    <property type="protein sequence ID" value="MEN7549370.1"/>
    <property type="molecule type" value="Genomic_DNA"/>
</dbReference>
<reference evidence="3 4" key="1">
    <citation type="submission" date="2024-04" db="EMBL/GenBank/DDBJ databases">
        <title>Novel genus in family Flammeovirgaceae.</title>
        <authorList>
            <person name="Nguyen T.H."/>
            <person name="Vuong T.Q."/>
            <person name="Le H."/>
            <person name="Kim S.-G."/>
        </authorList>
    </citation>
    <scope>NUCLEOTIDE SEQUENCE [LARGE SCALE GENOMIC DNA]</scope>
    <source>
        <strain evidence="3 4">JCM 23209</strain>
    </source>
</reference>
<keyword evidence="1 3" id="KW-0328">Glycosyltransferase</keyword>
<evidence type="ECO:0000313" key="3">
    <source>
        <dbReference type="EMBL" id="MEN7549370.1"/>
    </source>
</evidence>
<dbReference type="InterPro" id="IPR008631">
    <property type="entry name" value="Glycogen_synth"/>
</dbReference>
<protein>
    <submittedName>
        <fullName evidence="3">Glycosyltransferase</fullName>
        <ecNumber evidence="3">2.4.-.-</ecNumber>
    </submittedName>
</protein>
<dbReference type="EC" id="2.4.-.-" evidence="3"/>
<organism evidence="3 4">
    <name type="scientific">Rapidithrix thailandica</name>
    <dbReference type="NCBI Taxonomy" id="413964"/>
    <lineage>
        <taxon>Bacteria</taxon>
        <taxon>Pseudomonadati</taxon>
        <taxon>Bacteroidota</taxon>
        <taxon>Cytophagia</taxon>
        <taxon>Cytophagales</taxon>
        <taxon>Flammeovirgaceae</taxon>
        <taxon>Rapidithrix</taxon>
    </lineage>
</organism>
<dbReference type="GO" id="GO:0005737">
    <property type="term" value="C:cytoplasm"/>
    <property type="evidence" value="ECO:0007669"/>
    <property type="project" value="TreeGrafter"/>
</dbReference>
<comment type="caution">
    <text evidence="3">The sequence shown here is derived from an EMBL/GenBank/DDBJ whole genome shotgun (WGS) entry which is preliminary data.</text>
</comment>
<keyword evidence="4" id="KW-1185">Reference proteome</keyword>
<dbReference type="PANTHER" id="PTHR10176:SF3">
    <property type="entry name" value="GLYCOGEN [STARCH] SYNTHASE"/>
    <property type="match status" value="1"/>
</dbReference>
<keyword evidence="2 3" id="KW-0808">Transferase</keyword>
<dbReference type="GO" id="GO:0005978">
    <property type="term" value="P:glycogen biosynthetic process"/>
    <property type="evidence" value="ECO:0007669"/>
    <property type="project" value="InterPro"/>
</dbReference>
<dbReference type="Pfam" id="PF05693">
    <property type="entry name" value="Glycogen_syn"/>
    <property type="match status" value="1"/>
</dbReference>
<evidence type="ECO:0000256" key="2">
    <source>
        <dbReference type="ARBA" id="ARBA00022679"/>
    </source>
</evidence>
<name>A0AAW9S2E2_9BACT</name>
<dbReference type="Proteomes" id="UP001403385">
    <property type="component" value="Unassembled WGS sequence"/>
</dbReference>
<gene>
    <name evidence="3" type="ORF">AAG747_15710</name>
</gene>